<protein>
    <submittedName>
        <fullName evidence="2">PREDICTED: reverse mRNAase</fullName>
    </submittedName>
</protein>
<sequence>MGKLRASLPEDLVQQIINVPIGVARSASDVQIWSPAVDRNFTRSRRKLTTDPSCAFCGWHVESVLHILRDCERAKGIWQSLTEESNYDPIKIILIAARESVHASFAYEDTLSSRIGAGGVIQNSVGDWVSGFSVNIAKGQILEIEVWGLYFGLRLAIDKGIQDIVVEMDAATTVLLI</sequence>
<proteinExistence type="predicted"/>
<dbReference type="CDD" id="cd06222">
    <property type="entry name" value="RNase_H_like"/>
    <property type="match status" value="1"/>
</dbReference>
<dbReference type="InterPro" id="IPR002156">
    <property type="entry name" value="RNaseH_domain"/>
</dbReference>
<accession>A0A5E4G9B3</accession>
<dbReference type="Gramene" id="VVA36391">
    <property type="protein sequence ID" value="VVA36391"/>
    <property type="gene ID" value="Prudul26B025841"/>
</dbReference>
<dbReference type="GO" id="GO:0003676">
    <property type="term" value="F:nucleic acid binding"/>
    <property type="evidence" value="ECO:0007669"/>
    <property type="project" value="InterPro"/>
</dbReference>
<reference evidence="3" key="1">
    <citation type="journal article" date="2020" name="Plant J.">
        <title>Transposons played a major role in the diversification between the closely related almond and peach genomes: results from the almond genome sequence.</title>
        <authorList>
            <person name="Alioto T."/>
            <person name="Alexiou K.G."/>
            <person name="Bardil A."/>
            <person name="Barteri F."/>
            <person name="Castanera R."/>
            <person name="Cruz F."/>
            <person name="Dhingra A."/>
            <person name="Duval H."/>
            <person name="Fernandez I Marti A."/>
            <person name="Frias L."/>
            <person name="Galan B."/>
            <person name="Garcia J.L."/>
            <person name="Howad W."/>
            <person name="Gomez-Garrido J."/>
            <person name="Gut M."/>
            <person name="Julca I."/>
            <person name="Morata J."/>
            <person name="Puigdomenech P."/>
            <person name="Ribeca P."/>
            <person name="Rubio Cabetas M.J."/>
            <person name="Vlasova A."/>
            <person name="Wirthensohn M."/>
            <person name="Garcia-Mas J."/>
            <person name="Gabaldon T."/>
            <person name="Casacuberta J.M."/>
            <person name="Arus P."/>
        </authorList>
    </citation>
    <scope>NUCLEOTIDE SEQUENCE [LARGE SCALE GENOMIC DNA]</scope>
    <source>
        <strain evidence="3">cv. Texas</strain>
    </source>
</reference>
<dbReference type="InterPro" id="IPR053151">
    <property type="entry name" value="RNase_H-like"/>
</dbReference>
<dbReference type="Pfam" id="PF13456">
    <property type="entry name" value="RVT_3"/>
    <property type="match status" value="1"/>
</dbReference>
<dbReference type="EMBL" id="CABIKO010000449">
    <property type="protein sequence ID" value="VVA36391.1"/>
    <property type="molecule type" value="Genomic_DNA"/>
</dbReference>
<dbReference type="AlphaFoldDB" id="A0A5E4G9B3"/>
<dbReference type="PANTHER" id="PTHR47723">
    <property type="entry name" value="OS05G0353850 PROTEIN"/>
    <property type="match status" value="1"/>
</dbReference>
<dbReference type="GO" id="GO:0004523">
    <property type="term" value="F:RNA-DNA hybrid ribonuclease activity"/>
    <property type="evidence" value="ECO:0007669"/>
    <property type="project" value="InterPro"/>
</dbReference>
<organism evidence="2 3">
    <name type="scientific">Prunus dulcis</name>
    <name type="common">Almond</name>
    <name type="synonym">Amygdalus dulcis</name>
    <dbReference type="NCBI Taxonomy" id="3755"/>
    <lineage>
        <taxon>Eukaryota</taxon>
        <taxon>Viridiplantae</taxon>
        <taxon>Streptophyta</taxon>
        <taxon>Embryophyta</taxon>
        <taxon>Tracheophyta</taxon>
        <taxon>Spermatophyta</taxon>
        <taxon>Magnoliopsida</taxon>
        <taxon>eudicotyledons</taxon>
        <taxon>Gunneridae</taxon>
        <taxon>Pentapetalae</taxon>
        <taxon>rosids</taxon>
        <taxon>fabids</taxon>
        <taxon>Rosales</taxon>
        <taxon>Rosaceae</taxon>
        <taxon>Amygdaloideae</taxon>
        <taxon>Amygdaleae</taxon>
        <taxon>Prunus</taxon>
    </lineage>
</organism>
<dbReference type="PANTHER" id="PTHR47723:SF19">
    <property type="entry name" value="POLYNUCLEOTIDYL TRANSFERASE, RIBONUCLEASE H-LIKE SUPERFAMILY PROTEIN"/>
    <property type="match status" value="1"/>
</dbReference>
<feature type="domain" description="RNase H type-1" evidence="1">
    <location>
        <begin position="115"/>
        <end position="175"/>
    </location>
</feature>
<gene>
    <name evidence="2" type="ORF">ALMOND_2B025841</name>
</gene>
<dbReference type="InParanoid" id="A0A5E4G9B3"/>
<evidence type="ECO:0000313" key="2">
    <source>
        <dbReference type="EMBL" id="VVA36391.1"/>
    </source>
</evidence>
<evidence type="ECO:0000313" key="3">
    <source>
        <dbReference type="Proteomes" id="UP000327085"/>
    </source>
</evidence>
<evidence type="ECO:0000259" key="1">
    <source>
        <dbReference type="Pfam" id="PF13456"/>
    </source>
</evidence>
<dbReference type="OMA" id="CERAKGI"/>
<name>A0A5E4G9B3_PRUDU</name>
<dbReference type="InterPro" id="IPR044730">
    <property type="entry name" value="RNase_H-like_dom_plant"/>
</dbReference>
<dbReference type="Proteomes" id="UP000327085">
    <property type="component" value="Chromosome 1"/>
</dbReference>